<dbReference type="InterPro" id="IPR021403">
    <property type="entry name" value="DUF3043"/>
</dbReference>
<feature type="region of interest" description="Disordered" evidence="1">
    <location>
        <begin position="42"/>
        <end position="102"/>
    </location>
</feature>
<dbReference type="AlphaFoldDB" id="A0A6J4MLL8"/>
<proteinExistence type="predicted"/>
<accession>A0A6J4MLL8</accession>
<protein>
    <submittedName>
        <fullName evidence="3">CblZ, a non-orthologous displasment for Alpha-ribazole-5'-phosphate phosphatase</fullName>
    </submittedName>
</protein>
<gene>
    <name evidence="3" type="ORF">AVDCRST_MAG46-3479</name>
</gene>
<evidence type="ECO:0000313" key="3">
    <source>
        <dbReference type="EMBL" id="CAA9363108.1"/>
    </source>
</evidence>
<organism evidence="3">
    <name type="scientific">uncultured Nocardioidaceae bacterium</name>
    <dbReference type="NCBI Taxonomy" id="253824"/>
    <lineage>
        <taxon>Bacteria</taxon>
        <taxon>Bacillati</taxon>
        <taxon>Actinomycetota</taxon>
        <taxon>Actinomycetes</taxon>
        <taxon>Propionibacteriales</taxon>
        <taxon>Nocardioidaceae</taxon>
        <taxon>environmental samples</taxon>
    </lineage>
</organism>
<dbReference type="EMBL" id="CADCUD010000242">
    <property type="protein sequence ID" value="CAA9363108.1"/>
    <property type="molecule type" value="Genomic_DNA"/>
</dbReference>
<sequence length="230" mass="26024">MTGYVPPPYAGTGRPGHRPAMGILGLVHPHRHLSARQIVFGRRSTREDSSSGATTTPPVSGKGKATPKRREAEAARKQRLTAPKTRREASRQLRQRRYEDRAKVQAALRSGDDRYLPARDTGPVRRCVRDLVDSRFNVGEFLLPLLLVILVLNVAGQVVLVSYLWVATILATTIDTTYLWWRIKKELRTRFPDESPKGAVLYGILRSSQLRRLRLPKPQVKRGETLPTRY</sequence>
<dbReference type="Pfam" id="PF11241">
    <property type="entry name" value="DUF3043"/>
    <property type="match status" value="1"/>
</dbReference>
<evidence type="ECO:0000256" key="1">
    <source>
        <dbReference type="SAM" id="MobiDB-lite"/>
    </source>
</evidence>
<name>A0A6J4MLL8_9ACTN</name>
<keyword evidence="2" id="KW-0812">Transmembrane</keyword>
<feature type="compositionally biased region" description="Basic and acidic residues" evidence="1">
    <location>
        <begin position="85"/>
        <end position="102"/>
    </location>
</feature>
<keyword evidence="2" id="KW-0472">Membrane</keyword>
<feature type="transmembrane region" description="Helical" evidence="2">
    <location>
        <begin position="162"/>
        <end position="181"/>
    </location>
</feature>
<feature type="transmembrane region" description="Helical" evidence="2">
    <location>
        <begin position="136"/>
        <end position="156"/>
    </location>
</feature>
<keyword evidence="2" id="KW-1133">Transmembrane helix</keyword>
<evidence type="ECO:0000256" key="2">
    <source>
        <dbReference type="SAM" id="Phobius"/>
    </source>
</evidence>
<reference evidence="3" key="1">
    <citation type="submission" date="2020-02" db="EMBL/GenBank/DDBJ databases">
        <authorList>
            <person name="Meier V. D."/>
        </authorList>
    </citation>
    <scope>NUCLEOTIDE SEQUENCE</scope>
    <source>
        <strain evidence="3">AVDCRST_MAG46</strain>
    </source>
</reference>